<dbReference type="Proteomes" id="UP000675781">
    <property type="component" value="Unassembled WGS sequence"/>
</dbReference>
<dbReference type="InterPro" id="IPR050855">
    <property type="entry name" value="NDM-1-like"/>
</dbReference>
<gene>
    <name evidence="2" type="ORF">KDL01_29580</name>
</gene>
<dbReference type="InterPro" id="IPR001279">
    <property type="entry name" value="Metallo-B-lactamas"/>
</dbReference>
<dbReference type="SUPFAM" id="SSF56281">
    <property type="entry name" value="Metallo-hydrolase/oxidoreductase"/>
    <property type="match status" value="1"/>
</dbReference>
<proteinExistence type="predicted"/>
<dbReference type="AlphaFoldDB" id="A0A941ESW5"/>
<dbReference type="SMART" id="SM00849">
    <property type="entry name" value="Lactamase_B"/>
    <property type="match status" value="1"/>
</dbReference>
<evidence type="ECO:0000313" key="2">
    <source>
        <dbReference type="EMBL" id="MBR7837467.1"/>
    </source>
</evidence>
<dbReference type="EMBL" id="JAGSOG010000206">
    <property type="protein sequence ID" value="MBR7837467.1"/>
    <property type="molecule type" value="Genomic_DNA"/>
</dbReference>
<dbReference type="PANTHER" id="PTHR42951">
    <property type="entry name" value="METALLO-BETA-LACTAMASE DOMAIN-CONTAINING"/>
    <property type="match status" value="1"/>
</dbReference>
<sequence length="342" mass="36481">MTQNIDVHPLVSPWGRFGLYSFFIDAPEPAIVDTGIASSPAEGMAPALAAIGRRIEDVRWILLTHGHIDHVGGAHALWELTGRRAQVVIHEADAPLLRSRRAHVDEYLEGRGRYLNDPDGEAKATGAANAVISAEMEPSLLVRGGETLSLGGSVTVSVHAIPGHTAGSVAYVVDGQQSVFVGDAVQVHGAANGFPGYMDPAAYRASLEYLRDEVRPQRLYLGHPYRRADGTPYGVELDAAEAQEAIAQSLAAEGRITTAACDCLRDGLPDGAFLGPDTPSPYAPYAPFARVAEQVGYTGDPTLEPSPFFTSMHGYRVHHALSVHQARNAQHAQNLDTGATQP</sequence>
<dbReference type="RefSeq" id="WP_212531934.1">
    <property type="nucleotide sequence ID" value="NZ_JAGSOG010000206.1"/>
</dbReference>
<dbReference type="Gene3D" id="3.60.15.10">
    <property type="entry name" value="Ribonuclease Z/Hydroxyacylglutathione hydrolase-like"/>
    <property type="match status" value="1"/>
</dbReference>
<reference evidence="2" key="1">
    <citation type="submission" date="2021-04" db="EMBL/GenBank/DDBJ databases">
        <title>Genome based classification of Actinospica acidithermotolerans sp. nov., an actinobacterium isolated from an Indonesian hot spring.</title>
        <authorList>
            <person name="Kusuma A.B."/>
            <person name="Putra K.E."/>
            <person name="Nafisah S."/>
            <person name="Loh J."/>
            <person name="Nouioui I."/>
            <person name="Goodfellow M."/>
        </authorList>
    </citation>
    <scope>NUCLEOTIDE SEQUENCE</scope>
    <source>
        <strain evidence="2">CSCA 57</strain>
    </source>
</reference>
<keyword evidence="3" id="KW-1185">Reference proteome</keyword>
<dbReference type="InterPro" id="IPR036866">
    <property type="entry name" value="RibonucZ/Hydroxyglut_hydro"/>
</dbReference>
<name>A0A941ESW5_9ACTN</name>
<evidence type="ECO:0000313" key="3">
    <source>
        <dbReference type="Proteomes" id="UP000675781"/>
    </source>
</evidence>
<dbReference type="PANTHER" id="PTHR42951:SF4">
    <property type="entry name" value="ACYL-COENZYME A THIOESTERASE MBLAC2"/>
    <property type="match status" value="1"/>
</dbReference>
<evidence type="ECO:0000259" key="1">
    <source>
        <dbReference type="SMART" id="SM00849"/>
    </source>
</evidence>
<dbReference type="Pfam" id="PF00753">
    <property type="entry name" value="Lactamase_B"/>
    <property type="match status" value="1"/>
</dbReference>
<accession>A0A941ESW5</accession>
<comment type="caution">
    <text evidence="2">The sequence shown here is derived from an EMBL/GenBank/DDBJ whole genome shotgun (WGS) entry which is preliminary data.</text>
</comment>
<feature type="domain" description="Metallo-beta-lactamase" evidence="1">
    <location>
        <begin position="18"/>
        <end position="223"/>
    </location>
</feature>
<protein>
    <submittedName>
        <fullName evidence="2">MBL fold metallo-hydrolase</fullName>
    </submittedName>
</protein>
<organism evidence="2 3">
    <name type="scientific">Actinospica durhamensis</name>
    <dbReference type="NCBI Taxonomy" id="1508375"/>
    <lineage>
        <taxon>Bacteria</taxon>
        <taxon>Bacillati</taxon>
        <taxon>Actinomycetota</taxon>
        <taxon>Actinomycetes</taxon>
        <taxon>Catenulisporales</taxon>
        <taxon>Actinospicaceae</taxon>
        <taxon>Actinospica</taxon>
    </lineage>
</organism>